<keyword evidence="3" id="KW-0121">Carboxypeptidase</keyword>
<dbReference type="GO" id="GO:0005886">
    <property type="term" value="C:plasma membrane"/>
    <property type="evidence" value="ECO:0007669"/>
    <property type="project" value="TreeGrafter"/>
</dbReference>
<dbReference type="GO" id="GO:0009651">
    <property type="term" value="P:response to salt stress"/>
    <property type="evidence" value="ECO:0007669"/>
    <property type="project" value="TreeGrafter"/>
</dbReference>
<dbReference type="GO" id="GO:0009409">
    <property type="term" value="P:response to cold"/>
    <property type="evidence" value="ECO:0007669"/>
    <property type="project" value="TreeGrafter"/>
</dbReference>
<dbReference type="SUPFAM" id="SSF53474">
    <property type="entry name" value="alpha/beta-Hydrolases"/>
    <property type="match status" value="1"/>
</dbReference>
<evidence type="ECO:0000313" key="4">
    <source>
        <dbReference type="Proteomes" id="UP001153555"/>
    </source>
</evidence>
<gene>
    <name evidence="3" type="ORF">SHERM_17650</name>
</gene>
<dbReference type="Gene3D" id="1.10.220.10">
    <property type="entry name" value="Annexin"/>
    <property type="match status" value="3"/>
</dbReference>
<dbReference type="PROSITE" id="PS51897">
    <property type="entry name" value="ANNEXIN_2"/>
    <property type="match status" value="2"/>
</dbReference>
<proteinExistence type="predicted"/>
<sequence>MAVSRTESICKEIHSSLRKENERLVIQLLLGLTQPESRKIRENYLKMYGEDLIHLFQKFDPGVSSLSGLMMLNPFERDSVLAREAIFKNATVDYRALVEIFASRKSSHVLLIRQAYASKYRSQLELDIAAIEPRHPYQKILMALSASHKAHHADISHHIAKCDAKRVYQAGEAKPGAIDEAVVLEIFSKRSISQLKLAFISYKQIYGHSYTKFLKNQGLGEFEDAVRVVAECIYSPPRYYAKVLYGCLKGMTSDKSTIERVMVSRAEVDMDEIQRSFKGKFKIELKNVISYSNSTTLGYLSSTQALADYATLILDLKKNLTAEKCPVVVFGGSYGGMLAAWFRLKYPHVAIGALASSAPILNFDNITSPYSFNDVITKDFRMCKAIDDVKTRNNTFEKIYRAASVYYNYTGQAKCFDLNGGSGQLGVNGWSWQV</sequence>
<dbReference type="PANTHER" id="PTHR10502:SF190">
    <property type="entry name" value="OS09G0453300 PROTEIN"/>
    <property type="match status" value="1"/>
</dbReference>
<keyword evidence="4" id="KW-1185">Reference proteome</keyword>
<dbReference type="Pfam" id="PF05577">
    <property type="entry name" value="Peptidase_S28"/>
    <property type="match status" value="1"/>
</dbReference>
<dbReference type="AlphaFoldDB" id="A0A9N7N2I3"/>
<dbReference type="Pfam" id="PF00191">
    <property type="entry name" value="Annexin"/>
    <property type="match status" value="3"/>
</dbReference>
<dbReference type="Gene3D" id="3.40.50.1820">
    <property type="entry name" value="alpha/beta hydrolase"/>
    <property type="match status" value="1"/>
</dbReference>
<dbReference type="PANTHER" id="PTHR10502">
    <property type="entry name" value="ANNEXIN"/>
    <property type="match status" value="1"/>
</dbReference>
<keyword evidence="3" id="KW-0645">Protease</keyword>
<dbReference type="GO" id="GO:0005737">
    <property type="term" value="C:cytoplasm"/>
    <property type="evidence" value="ECO:0007669"/>
    <property type="project" value="TreeGrafter"/>
</dbReference>
<dbReference type="Proteomes" id="UP001153555">
    <property type="component" value="Unassembled WGS sequence"/>
</dbReference>
<dbReference type="GO" id="GO:0006508">
    <property type="term" value="P:proteolysis"/>
    <property type="evidence" value="ECO:0007669"/>
    <property type="project" value="InterPro"/>
</dbReference>
<organism evidence="3 4">
    <name type="scientific">Striga hermonthica</name>
    <name type="common">Purple witchweed</name>
    <name type="synonym">Buchnera hermonthica</name>
    <dbReference type="NCBI Taxonomy" id="68872"/>
    <lineage>
        <taxon>Eukaryota</taxon>
        <taxon>Viridiplantae</taxon>
        <taxon>Streptophyta</taxon>
        <taxon>Embryophyta</taxon>
        <taxon>Tracheophyta</taxon>
        <taxon>Spermatophyta</taxon>
        <taxon>Magnoliopsida</taxon>
        <taxon>eudicotyledons</taxon>
        <taxon>Gunneridae</taxon>
        <taxon>Pentapetalae</taxon>
        <taxon>asterids</taxon>
        <taxon>lamiids</taxon>
        <taxon>Lamiales</taxon>
        <taxon>Orobanchaceae</taxon>
        <taxon>Buchnereae</taxon>
        <taxon>Striga</taxon>
    </lineage>
</organism>
<dbReference type="EMBL" id="CACSLK010017620">
    <property type="protein sequence ID" value="CAA0818759.1"/>
    <property type="molecule type" value="Genomic_DNA"/>
</dbReference>
<dbReference type="GO" id="GO:0009408">
    <property type="term" value="P:response to heat"/>
    <property type="evidence" value="ECO:0007669"/>
    <property type="project" value="TreeGrafter"/>
</dbReference>
<dbReference type="GO" id="GO:0005509">
    <property type="term" value="F:calcium ion binding"/>
    <property type="evidence" value="ECO:0007669"/>
    <property type="project" value="InterPro"/>
</dbReference>
<dbReference type="GO" id="GO:0001786">
    <property type="term" value="F:phosphatidylserine binding"/>
    <property type="evidence" value="ECO:0007669"/>
    <property type="project" value="TreeGrafter"/>
</dbReference>
<keyword evidence="1" id="KW-0677">Repeat</keyword>
<evidence type="ECO:0000256" key="1">
    <source>
        <dbReference type="ARBA" id="ARBA00022737"/>
    </source>
</evidence>
<evidence type="ECO:0000256" key="2">
    <source>
        <dbReference type="ARBA" id="ARBA00023216"/>
    </source>
</evidence>
<dbReference type="InterPro" id="IPR029058">
    <property type="entry name" value="AB_hydrolase_fold"/>
</dbReference>
<dbReference type="InterPro" id="IPR018502">
    <property type="entry name" value="Annexin_repeat"/>
</dbReference>
<dbReference type="InterPro" id="IPR037104">
    <property type="entry name" value="Annexin_sf"/>
</dbReference>
<accession>A0A9N7N2I3</accession>
<comment type="caution">
    <text evidence="3">The sequence shown here is derived from an EMBL/GenBank/DDBJ whole genome shotgun (WGS) entry which is preliminary data.</text>
</comment>
<dbReference type="GO" id="GO:0070008">
    <property type="term" value="F:serine-type exopeptidase activity"/>
    <property type="evidence" value="ECO:0007669"/>
    <property type="project" value="InterPro"/>
</dbReference>
<name>A0A9N7N2I3_STRHE</name>
<dbReference type="GO" id="GO:0009414">
    <property type="term" value="P:response to water deprivation"/>
    <property type="evidence" value="ECO:0007669"/>
    <property type="project" value="TreeGrafter"/>
</dbReference>
<dbReference type="SUPFAM" id="SSF47874">
    <property type="entry name" value="Annexin"/>
    <property type="match status" value="1"/>
</dbReference>
<dbReference type="InterPro" id="IPR008758">
    <property type="entry name" value="Peptidase_S28"/>
</dbReference>
<dbReference type="OrthoDB" id="37886at2759"/>
<protein>
    <submittedName>
        <fullName evidence="3">Serine carboxypeptidase S28 family protein</fullName>
    </submittedName>
</protein>
<keyword evidence="2" id="KW-0041">Annexin</keyword>
<reference evidence="3" key="1">
    <citation type="submission" date="2019-12" db="EMBL/GenBank/DDBJ databases">
        <authorList>
            <person name="Scholes J."/>
        </authorList>
    </citation>
    <scope>NUCLEOTIDE SEQUENCE</scope>
</reference>
<dbReference type="GO" id="GO:0005544">
    <property type="term" value="F:calcium-dependent phospholipid binding"/>
    <property type="evidence" value="ECO:0007669"/>
    <property type="project" value="InterPro"/>
</dbReference>
<evidence type="ECO:0000313" key="3">
    <source>
        <dbReference type="EMBL" id="CAA0818759.1"/>
    </source>
</evidence>
<keyword evidence="3" id="KW-0378">Hydrolase</keyword>
<dbReference type="GO" id="GO:0004180">
    <property type="term" value="F:carboxypeptidase activity"/>
    <property type="evidence" value="ECO:0007669"/>
    <property type="project" value="UniProtKB-KW"/>
</dbReference>